<dbReference type="Pfam" id="PF01757">
    <property type="entry name" value="Acyl_transf_3"/>
    <property type="match status" value="1"/>
</dbReference>
<keyword evidence="4 7" id="KW-0812">Transmembrane</keyword>
<organism evidence="9 10">
    <name type="scientific">Paenibacillus nasutitermitis</name>
    <dbReference type="NCBI Taxonomy" id="1652958"/>
    <lineage>
        <taxon>Bacteria</taxon>
        <taxon>Bacillati</taxon>
        <taxon>Bacillota</taxon>
        <taxon>Bacilli</taxon>
        <taxon>Bacillales</taxon>
        <taxon>Paenibacillaceae</taxon>
        <taxon>Paenibacillus</taxon>
    </lineage>
</organism>
<feature type="transmembrane region" description="Helical" evidence="7">
    <location>
        <begin position="186"/>
        <end position="204"/>
    </location>
</feature>
<proteinExistence type="inferred from homology"/>
<keyword evidence="6 7" id="KW-0472">Membrane</keyword>
<feature type="domain" description="Acyltransferase 3" evidence="8">
    <location>
        <begin position="36"/>
        <end position="376"/>
    </location>
</feature>
<dbReference type="GO" id="GO:0009246">
    <property type="term" value="P:enterobacterial common antigen biosynthetic process"/>
    <property type="evidence" value="ECO:0007669"/>
    <property type="project" value="TreeGrafter"/>
</dbReference>
<evidence type="ECO:0000256" key="5">
    <source>
        <dbReference type="ARBA" id="ARBA00022989"/>
    </source>
</evidence>
<evidence type="ECO:0000313" key="9">
    <source>
        <dbReference type="EMBL" id="GGD82829.1"/>
    </source>
</evidence>
<dbReference type="PANTHER" id="PTHR40074">
    <property type="entry name" value="O-ACETYLTRANSFERASE WECH"/>
    <property type="match status" value="1"/>
</dbReference>
<comment type="subcellular location">
    <subcellularLocation>
        <location evidence="1">Cell membrane</location>
        <topology evidence="1">Multi-pass membrane protein</topology>
    </subcellularLocation>
</comment>
<dbReference type="EMBL" id="BMHP01000003">
    <property type="protein sequence ID" value="GGD82829.1"/>
    <property type="molecule type" value="Genomic_DNA"/>
</dbReference>
<feature type="transmembrane region" description="Helical" evidence="7">
    <location>
        <begin position="64"/>
        <end position="91"/>
    </location>
</feature>
<dbReference type="PANTHER" id="PTHR40074:SF2">
    <property type="entry name" value="O-ACETYLTRANSFERASE WECH"/>
    <property type="match status" value="1"/>
</dbReference>
<gene>
    <name evidence="9" type="ORF">GCM10010911_46260</name>
</gene>
<evidence type="ECO:0000256" key="4">
    <source>
        <dbReference type="ARBA" id="ARBA00022692"/>
    </source>
</evidence>
<dbReference type="Proteomes" id="UP000612456">
    <property type="component" value="Unassembled WGS sequence"/>
</dbReference>
<comment type="similarity">
    <text evidence="2">Belongs to the acyltransferase 3 family.</text>
</comment>
<dbReference type="GO" id="GO:0005886">
    <property type="term" value="C:plasma membrane"/>
    <property type="evidence" value="ECO:0007669"/>
    <property type="project" value="UniProtKB-SubCell"/>
</dbReference>
<feature type="transmembrane region" description="Helical" evidence="7">
    <location>
        <begin position="160"/>
        <end position="179"/>
    </location>
</feature>
<evidence type="ECO:0000256" key="7">
    <source>
        <dbReference type="SAM" id="Phobius"/>
    </source>
</evidence>
<evidence type="ECO:0000256" key="3">
    <source>
        <dbReference type="ARBA" id="ARBA00022475"/>
    </source>
</evidence>
<evidence type="ECO:0000256" key="6">
    <source>
        <dbReference type="ARBA" id="ARBA00023136"/>
    </source>
</evidence>
<name>A0A916ZAD7_9BACL</name>
<feature type="transmembrane region" description="Helical" evidence="7">
    <location>
        <begin position="112"/>
        <end position="129"/>
    </location>
</feature>
<dbReference type="AlphaFoldDB" id="A0A916ZAD7"/>
<accession>A0A916ZAD7</accession>
<feature type="transmembrane region" description="Helical" evidence="7">
    <location>
        <begin position="255"/>
        <end position="276"/>
    </location>
</feature>
<evidence type="ECO:0000256" key="1">
    <source>
        <dbReference type="ARBA" id="ARBA00004651"/>
    </source>
</evidence>
<feature type="transmembrane region" description="Helical" evidence="7">
    <location>
        <begin position="36"/>
        <end position="58"/>
    </location>
</feature>
<feature type="transmembrane region" description="Helical" evidence="7">
    <location>
        <begin position="296"/>
        <end position="316"/>
    </location>
</feature>
<evidence type="ECO:0000256" key="2">
    <source>
        <dbReference type="ARBA" id="ARBA00007400"/>
    </source>
</evidence>
<feature type="transmembrane region" description="Helical" evidence="7">
    <location>
        <begin position="360"/>
        <end position="381"/>
    </location>
</feature>
<sequence>MLNSFRHKASDFYGIDIGEAERKDRVASKETVQEMAVLRAISILAVLMVHATSSAVSAETGSSYFGLFSFLNSISMFCVPAFIFLTSFVLFYNYYEQPFTAKNMMTFFKKRFTYILIPYVMISLFYFVYRQVTVDPNLDIGDAALAFAGKLSNGTAYFHLYYVFIGIQLYLLFPFLLLLFQKRPHLAKWAIPIGFAVQWAFYAANRYIFLLSSKGSVSLTYFAPFLLGAFVGIYFDKMKGWLILDRGHWRSGKGYASIALWIVWLGSAAGFSGMWYVTRVTGEWYESVWYEAGYNVFTFSSILVMTQISFLVLKWVSPAFQKLIIDLASLSFGVYLIHPFFLMIYKLYPPDFNPLWEYPLWIAGGYGVSLGCSLLVLLAAYRTVKGAWILFGKVPAKFHGQH</sequence>
<keyword evidence="10" id="KW-1185">Reference proteome</keyword>
<dbReference type="GO" id="GO:0016413">
    <property type="term" value="F:O-acetyltransferase activity"/>
    <property type="evidence" value="ECO:0007669"/>
    <property type="project" value="TreeGrafter"/>
</dbReference>
<dbReference type="InterPro" id="IPR002656">
    <property type="entry name" value="Acyl_transf_3_dom"/>
</dbReference>
<protein>
    <submittedName>
        <fullName evidence="9">Acyltransferase 3</fullName>
    </submittedName>
</protein>
<reference evidence="9" key="1">
    <citation type="journal article" date="2014" name="Int. J. Syst. Evol. Microbiol.">
        <title>Complete genome sequence of Corynebacterium casei LMG S-19264T (=DSM 44701T), isolated from a smear-ripened cheese.</title>
        <authorList>
            <consortium name="US DOE Joint Genome Institute (JGI-PGF)"/>
            <person name="Walter F."/>
            <person name="Albersmeier A."/>
            <person name="Kalinowski J."/>
            <person name="Ruckert C."/>
        </authorList>
    </citation>
    <scope>NUCLEOTIDE SEQUENCE</scope>
    <source>
        <strain evidence="9">CGMCC 1.15178</strain>
    </source>
</reference>
<reference evidence="9" key="2">
    <citation type="submission" date="2020-09" db="EMBL/GenBank/DDBJ databases">
        <authorList>
            <person name="Sun Q."/>
            <person name="Zhou Y."/>
        </authorList>
    </citation>
    <scope>NUCLEOTIDE SEQUENCE</scope>
    <source>
        <strain evidence="9">CGMCC 1.15178</strain>
    </source>
</reference>
<evidence type="ECO:0000259" key="8">
    <source>
        <dbReference type="Pfam" id="PF01757"/>
    </source>
</evidence>
<keyword evidence="9" id="KW-0012">Acyltransferase</keyword>
<feature type="transmembrane region" description="Helical" evidence="7">
    <location>
        <begin position="216"/>
        <end position="235"/>
    </location>
</feature>
<comment type="caution">
    <text evidence="9">The sequence shown here is derived from an EMBL/GenBank/DDBJ whole genome shotgun (WGS) entry which is preliminary data.</text>
</comment>
<keyword evidence="9" id="KW-0808">Transferase</keyword>
<evidence type="ECO:0000313" key="10">
    <source>
        <dbReference type="Proteomes" id="UP000612456"/>
    </source>
</evidence>
<feature type="transmembrane region" description="Helical" evidence="7">
    <location>
        <begin position="323"/>
        <end position="348"/>
    </location>
</feature>
<keyword evidence="5 7" id="KW-1133">Transmembrane helix</keyword>
<keyword evidence="3" id="KW-1003">Cell membrane</keyword>